<evidence type="ECO:0000313" key="3">
    <source>
        <dbReference type="Proteomes" id="UP001164706"/>
    </source>
</evidence>
<keyword evidence="1" id="KW-1133">Transmembrane helix</keyword>
<organism evidence="2 3">
    <name type="scientific">Microcella daejeonensis</name>
    <dbReference type="NCBI Taxonomy" id="2994971"/>
    <lineage>
        <taxon>Bacteria</taxon>
        <taxon>Bacillati</taxon>
        <taxon>Actinomycetota</taxon>
        <taxon>Actinomycetes</taxon>
        <taxon>Micrococcales</taxon>
        <taxon>Microbacteriaceae</taxon>
        <taxon>Microcella</taxon>
    </lineage>
</organism>
<protein>
    <recommendedName>
        <fullName evidence="4">Anti-sigma-K factor rskA</fullName>
    </recommendedName>
</protein>
<evidence type="ECO:0008006" key="4">
    <source>
        <dbReference type="Google" id="ProtNLM"/>
    </source>
</evidence>
<feature type="transmembrane region" description="Helical" evidence="1">
    <location>
        <begin position="139"/>
        <end position="160"/>
    </location>
</feature>
<evidence type="ECO:0000313" key="2">
    <source>
        <dbReference type="EMBL" id="WAB80421.1"/>
    </source>
</evidence>
<sequence>MTDHSDPTDGTDGPTAADARRAELIAGALADDLSPEESVELDALLAAEPDARSELAELQGLVDRSRAVLDGTRDARASDALRARVLRIPEAERADLAEDGPAARGVAAPAAPDRIAFASARAADGVAARTRVPSRRRTAVALLSTAAACLALGAVIALGAQTLLSPAAVTGDPGTLGAVEPIDFAGEPSGVEIDAAVVAHTWGTETVLEIDGFAPGDAFDVVLIGTGGEALSSGGFLGSTVTIECRINAALLRDDVAAVEIRDARGAIVATAELPAVDS</sequence>
<name>A0A9E8S8G5_9MICO</name>
<gene>
    <name evidence="2" type="ORF">OVN18_07505</name>
</gene>
<dbReference type="Proteomes" id="UP001164706">
    <property type="component" value="Chromosome"/>
</dbReference>
<keyword evidence="1" id="KW-0812">Transmembrane</keyword>
<evidence type="ECO:0000256" key="1">
    <source>
        <dbReference type="SAM" id="Phobius"/>
    </source>
</evidence>
<accession>A0A9E8S8G5</accession>
<dbReference type="EMBL" id="CP113089">
    <property type="protein sequence ID" value="WAB80421.1"/>
    <property type="molecule type" value="Genomic_DNA"/>
</dbReference>
<keyword evidence="1" id="KW-0472">Membrane</keyword>
<proteinExistence type="predicted"/>
<dbReference type="AlphaFoldDB" id="A0A9E8S8G5"/>
<dbReference type="KEGG" id="mdb:OVN18_07505"/>
<keyword evidence="3" id="KW-1185">Reference proteome</keyword>
<reference evidence="2" key="1">
    <citation type="submission" date="2022-11" db="EMBL/GenBank/DDBJ databases">
        <title>Description of Microcella daejonensis nov. sp, isolated from riverside soil.</title>
        <authorList>
            <person name="Molina K.M."/>
            <person name="Kim S.B."/>
        </authorList>
    </citation>
    <scope>NUCLEOTIDE SEQUENCE</scope>
    <source>
        <strain evidence="2">MMS21-STM12</strain>
    </source>
</reference>
<dbReference type="RefSeq" id="WP_267780085.1">
    <property type="nucleotide sequence ID" value="NZ_CP113089.1"/>
</dbReference>